<keyword evidence="11" id="KW-1185">Reference proteome</keyword>
<dbReference type="EMBL" id="JAETWB010000009">
    <property type="protein sequence ID" value="MBL6079950.1"/>
    <property type="molecule type" value="Genomic_DNA"/>
</dbReference>
<gene>
    <name evidence="10" type="ORF">JMJ56_18170</name>
</gene>
<accession>A0ABS1U5W8</accession>
<comment type="subcellular location">
    <subcellularLocation>
        <location evidence="1">Cell membrane</location>
        <topology evidence="1">Multi-pass membrane protein</topology>
    </subcellularLocation>
</comment>
<feature type="transmembrane region" description="Helical" evidence="8">
    <location>
        <begin position="147"/>
        <end position="167"/>
    </location>
</feature>
<evidence type="ECO:0000256" key="8">
    <source>
        <dbReference type="SAM" id="Phobius"/>
    </source>
</evidence>
<dbReference type="PANTHER" id="PTHR33908">
    <property type="entry name" value="MANNOSYLTRANSFERASE YKCB-RELATED"/>
    <property type="match status" value="1"/>
</dbReference>
<feature type="transmembrane region" description="Helical" evidence="8">
    <location>
        <begin position="119"/>
        <end position="135"/>
    </location>
</feature>
<dbReference type="InterPro" id="IPR050297">
    <property type="entry name" value="LipidA_mod_glycosyltrf_83"/>
</dbReference>
<evidence type="ECO:0000256" key="4">
    <source>
        <dbReference type="ARBA" id="ARBA00022679"/>
    </source>
</evidence>
<feature type="transmembrane region" description="Helical" evidence="8">
    <location>
        <begin position="21"/>
        <end position="44"/>
    </location>
</feature>
<feature type="transmembrane region" description="Helical" evidence="8">
    <location>
        <begin position="334"/>
        <end position="353"/>
    </location>
</feature>
<dbReference type="Proteomes" id="UP000660885">
    <property type="component" value="Unassembled WGS sequence"/>
</dbReference>
<evidence type="ECO:0000256" key="5">
    <source>
        <dbReference type="ARBA" id="ARBA00022692"/>
    </source>
</evidence>
<feature type="transmembrane region" description="Helical" evidence="8">
    <location>
        <begin position="94"/>
        <end position="113"/>
    </location>
</feature>
<reference evidence="10 11" key="1">
    <citation type="submission" date="2021-01" db="EMBL/GenBank/DDBJ databases">
        <title>Belnapia mucosa sp. nov. and Belnapia arida sp. nov., isolated from the Tabernas Desert (Almeria, Spain).</title>
        <authorList>
            <person name="Molina-Menor E."/>
            <person name="Vidal-Verdu A."/>
            <person name="Calonge A."/>
            <person name="Satari L."/>
            <person name="Pereto J."/>
            <person name="Porcar M."/>
        </authorList>
    </citation>
    <scope>NUCLEOTIDE SEQUENCE [LARGE SCALE GENOMIC DNA]</scope>
    <source>
        <strain evidence="10 11">T18</strain>
    </source>
</reference>
<evidence type="ECO:0000256" key="2">
    <source>
        <dbReference type="ARBA" id="ARBA00022475"/>
    </source>
</evidence>
<feature type="transmembrane region" description="Helical" evidence="8">
    <location>
        <begin position="277"/>
        <end position="296"/>
    </location>
</feature>
<protein>
    <submittedName>
        <fullName evidence="10">Glycosyltransferase family 39 protein</fullName>
    </submittedName>
</protein>
<sequence length="513" mass="55512">MSLSPRLRAPFAAIDRVFGILVVPLAMLLASLLLRALGFTVAVIDTDEGLYLVQAQQWLRGHWPLVAVWDMHPVGAPAVFAAAMAIFGESIATIRLLGCLCVALAAWALYGAVRTAGGPRGIGLAAGFIYIAHSLRMGGLATNTEILFAPLTVAAMALGIRGLAGALRLREAPGWPGLAAMGLLIGSALAIKPVMVVEGCLCFALMVFPALWHRLLPWRRALAMAAAYAGLCALPTLVFGLLYWWQGALADFLDGTFLGPLRYAEGRLGAVESFHRILVEILTLLWPIALAAIALLRWLPRGGIAGMLVRVGLIWFVAASVGVASPGYFYPHYFLLWLPSLALMATFGCWRLARRLPAHRRAPGFALLVAVVMIGSWRADATARVDRGIGLFEADPVVEITRLIRAELKPGETIFVANYHPVIYALTDAALPTRFVFPAQLTGEFTDIAGINTDAEVARIMASRPRFVVIDRGWWPRLRESAAAIITEALESDYTQVGEVPEERGPIELWAPK</sequence>
<feature type="domain" description="Glycosyltransferase RgtA/B/C/D-like" evidence="9">
    <location>
        <begin position="72"/>
        <end position="236"/>
    </location>
</feature>
<evidence type="ECO:0000256" key="3">
    <source>
        <dbReference type="ARBA" id="ARBA00022676"/>
    </source>
</evidence>
<keyword evidence="5 8" id="KW-0812">Transmembrane</keyword>
<proteinExistence type="predicted"/>
<keyword evidence="4" id="KW-0808">Transferase</keyword>
<keyword evidence="6 8" id="KW-1133">Transmembrane helix</keyword>
<evidence type="ECO:0000259" key="9">
    <source>
        <dbReference type="Pfam" id="PF13231"/>
    </source>
</evidence>
<evidence type="ECO:0000256" key="7">
    <source>
        <dbReference type="ARBA" id="ARBA00023136"/>
    </source>
</evidence>
<dbReference type="PANTHER" id="PTHR33908:SF11">
    <property type="entry name" value="MEMBRANE PROTEIN"/>
    <property type="match status" value="1"/>
</dbReference>
<comment type="caution">
    <text evidence="10">The sequence shown here is derived from an EMBL/GenBank/DDBJ whole genome shotgun (WGS) entry which is preliminary data.</text>
</comment>
<evidence type="ECO:0000256" key="6">
    <source>
        <dbReference type="ARBA" id="ARBA00022989"/>
    </source>
</evidence>
<feature type="transmembrane region" description="Helical" evidence="8">
    <location>
        <begin position="308"/>
        <end position="328"/>
    </location>
</feature>
<evidence type="ECO:0000313" key="11">
    <source>
        <dbReference type="Proteomes" id="UP000660885"/>
    </source>
</evidence>
<evidence type="ECO:0000313" key="10">
    <source>
        <dbReference type="EMBL" id="MBL6079950.1"/>
    </source>
</evidence>
<keyword evidence="3" id="KW-0328">Glycosyltransferase</keyword>
<keyword evidence="2" id="KW-1003">Cell membrane</keyword>
<evidence type="ECO:0000256" key="1">
    <source>
        <dbReference type="ARBA" id="ARBA00004651"/>
    </source>
</evidence>
<dbReference type="InterPro" id="IPR038731">
    <property type="entry name" value="RgtA/B/C-like"/>
</dbReference>
<feature type="transmembrane region" description="Helical" evidence="8">
    <location>
        <begin position="179"/>
        <end position="209"/>
    </location>
</feature>
<keyword evidence="7 8" id="KW-0472">Membrane</keyword>
<dbReference type="RefSeq" id="WP_202833184.1">
    <property type="nucleotide sequence ID" value="NZ_JAETWB010000009.1"/>
</dbReference>
<dbReference type="Pfam" id="PF13231">
    <property type="entry name" value="PMT_2"/>
    <property type="match status" value="1"/>
</dbReference>
<feature type="transmembrane region" description="Helical" evidence="8">
    <location>
        <begin position="221"/>
        <end position="245"/>
    </location>
</feature>
<name>A0ABS1U5W8_9PROT</name>
<organism evidence="10 11">
    <name type="scientific">Belnapia arida</name>
    <dbReference type="NCBI Taxonomy" id="2804533"/>
    <lineage>
        <taxon>Bacteria</taxon>
        <taxon>Pseudomonadati</taxon>
        <taxon>Pseudomonadota</taxon>
        <taxon>Alphaproteobacteria</taxon>
        <taxon>Acetobacterales</taxon>
        <taxon>Roseomonadaceae</taxon>
        <taxon>Belnapia</taxon>
    </lineage>
</organism>